<reference evidence="1" key="2">
    <citation type="journal article" date="2020" name="Nat. Commun.">
        <title>Large-scale genome sequencing of mycorrhizal fungi provides insights into the early evolution of symbiotic traits.</title>
        <authorList>
            <person name="Miyauchi S."/>
            <person name="Kiss E."/>
            <person name="Kuo A."/>
            <person name="Drula E."/>
            <person name="Kohler A."/>
            <person name="Sanchez-Garcia M."/>
            <person name="Morin E."/>
            <person name="Andreopoulos B."/>
            <person name="Barry K.W."/>
            <person name="Bonito G."/>
            <person name="Buee M."/>
            <person name="Carver A."/>
            <person name="Chen C."/>
            <person name="Cichocki N."/>
            <person name="Clum A."/>
            <person name="Culley D."/>
            <person name="Crous P.W."/>
            <person name="Fauchery L."/>
            <person name="Girlanda M."/>
            <person name="Hayes R.D."/>
            <person name="Keri Z."/>
            <person name="LaButti K."/>
            <person name="Lipzen A."/>
            <person name="Lombard V."/>
            <person name="Magnuson J."/>
            <person name="Maillard F."/>
            <person name="Murat C."/>
            <person name="Nolan M."/>
            <person name="Ohm R.A."/>
            <person name="Pangilinan J."/>
            <person name="Pereira M.F."/>
            <person name="Perotto S."/>
            <person name="Peter M."/>
            <person name="Pfister S."/>
            <person name="Riley R."/>
            <person name="Sitrit Y."/>
            <person name="Stielow J.B."/>
            <person name="Szollosi G."/>
            <person name="Zifcakova L."/>
            <person name="Stursova M."/>
            <person name="Spatafora J.W."/>
            <person name="Tedersoo L."/>
            <person name="Vaario L.M."/>
            <person name="Yamada A."/>
            <person name="Yan M."/>
            <person name="Wang P."/>
            <person name="Xu J."/>
            <person name="Bruns T."/>
            <person name="Baldrian P."/>
            <person name="Vilgalys R."/>
            <person name="Dunand C."/>
            <person name="Henrissat B."/>
            <person name="Grigoriev I.V."/>
            <person name="Hibbett D."/>
            <person name="Nagy L.G."/>
            <person name="Martin F.M."/>
        </authorList>
    </citation>
    <scope>NUCLEOTIDE SEQUENCE</scope>
    <source>
        <strain evidence="1">P2</strain>
    </source>
</reference>
<sequence length="443" mass="48607">MAIFLLLLLSLFVLFSPVLTDLTDAQVAVVKQRLAEGSQRRYSPCFYLGNVFNLVLCYSWELGTRAQALLELDSPRYSVTTPGAKLPPSNTNPPSSLTDVFTIARNVVSGRSPAGNTPQPFIEDGSAGDPPSVGVAVMLANWTNQQSSDGQNYAQAIRNQFNYLYTVPRTSDGAISHRPDQLQLWSDFIYMVPPFLAYYGIMTKNRSTVAESYNQIRLYRKYLRDQGTDNLWKHMAFGDSQDTYHWSTGNGWAAAGMLRVLGTIKNSDYAGDLKNEQNDLIDWVLEIQDGMYKYLRSTSCFGNYADDDHSFDDAASATLLAATVYRLSTLAGNHKHIPLAERTRIALTARSNLGGGPSNGTFVSMVHFDADGWLSPVVNPWLFGESGSKSPEAQAFVLMMQAGYQDWAQAGYSGANAGVRSAVPLSLLASFAVGVALMLALFQ</sequence>
<name>A0ACB6ZLJ9_THEGA</name>
<reference evidence="1" key="1">
    <citation type="submission" date="2019-10" db="EMBL/GenBank/DDBJ databases">
        <authorList>
            <consortium name="DOE Joint Genome Institute"/>
            <person name="Kuo A."/>
            <person name="Miyauchi S."/>
            <person name="Kiss E."/>
            <person name="Drula E."/>
            <person name="Kohler A."/>
            <person name="Sanchez-Garcia M."/>
            <person name="Andreopoulos B."/>
            <person name="Barry K.W."/>
            <person name="Bonito G."/>
            <person name="Buee M."/>
            <person name="Carver A."/>
            <person name="Chen C."/>
            <person name="Cichocki N."/>
            <person name="Clum A."/>
            <person name="Culley D."/>
            <person name="Crous P.W."/>
            <person name="Fauchery L."/>
            <person name="Girlanda M."/>
            <person name="Hayes R."/>
            <person name="Keri Z."/>
            <person name="Labutti K."/>
            <person name="Lipzen A."/>
            <person name="Lombard V."/>
            <person name="Magnuson J."/>
            <person name="Maillard F."/>
            <person name="Morin E."/>
            <person name="Murat C."/>
            <person name="Nolan M."/>
            <person name="Ohm R."/>
            <person name="Pangilinan J."/>
            <person name="Pereira M."/>
            <person name="Perotto S."/>
            <person name="Peter M."/>
            <person name="Riley R."/>
            <person name="Sitrit Y."/>
            <person name="Stielow B."/>
            <person name="Szollosi G."/>
            <person name="Zifcakova L."/>
            <person name="Stursova M."/>
            <person name="Spatafora J.W."/>
            <person name="Tedersoo L."/>
            <person name="Vaario L.-M."/>
            <person name="Yamada A."/>
            <person name="Yan M."/>
            <person name="Wang P."/>
            <person name="Xu J."/>
            <person name="Bruns T."/>
            <person name="Baldrian P."/>
            <person name="Vilgalys R."/>
            <person name="Henrissat B."/>
            <person name="Grigoriev I.V."/>
            <person name="Hibbett D."/>
            <person name="Nagy L.G."/>
            <person name="Martin F.M."/>
        </authorList>
    </citation>
    <scope>NUCLEOTIDE SEQUENCE</scope>
    <source>
        <strain evidence="1">P2</strain>
    </source>
</reference>
<dbReference type="EMBL" id="MU117985">
    <property type="protein sequence ID" value="KAF9650429.1"/>
    <property type="molecule type" value="Genomic_DNA"/>
</dbReference>
<organism evidence="1 2">
    <name type="scientific">Thelephora ganbajun</name>
    <name type="common">Ganba fungus</name>
    <dbReference type="NCBI Taxonomy" id="370292"/>
    <lineage>
        <taxon>Eukaryota</taxon>
        <taxon>Fungi</taxon>
        <taxon>Dikarya</taxon>
        <taxon>Basidiomycota</taxon>
        <taxon>Agaricomycotina</taxon>
        <taxon>Agaricomycetes</taxon>
        <taxon>Thelephorales</taxon>
        <taxon>Thelephoraceae</taxon>
        <taxon>Thelephora</taxon>
    </lineage>
</organism>
<keyword evidence="2" id="KW-1185">Reference proteome</keyword>
<accession>A0ACB6ZLJ9</accession>
<comment type="caution">
    <text evidence="1">The sequence shown here is derived from an EMBL/GenBank/DDBJ whole genome shotgun (WGS) entry which is preliminary data.</text>
</comment>
<evidence type="ECO:0000313" key="1">
    <source>
        <dbReference type="EMBL" id="KAF9650429.1"/>
    </source>
</evidence>
<protein>
    <submittedName>
        <fullName evidence="1">Uncharacterized protein</fullName>
    </submittedName>
</protein>
<dbReference type="Proteomes" id="UP000886501">
    <property type="component" value="Unassembled WGS sequence"/>
</dbReference>
<gene>
    <name evidence="1" type="ORF">BDM02DRAFT_1433658</name>
</gene>
<proteinExistence type="predicted"/>
<evidence type="ECO:0000313" key="2">
    <source>
        <dbReference type="Proteomes" id="UP000886501"/>
    </source>
</evidence>